<dbReference type="AlphaFoldDB" id="A0ABD3V0B8"/>
<dbReference type="Proteomes" id="UP001634394">
    <property type="component" value="Unassembled WGS sequence"/>
</dbReference>
<evidence type="ECO:0000313" key="2">
    <source>
        <dbReference type="Proteomes" id="UP001634394"/>
    </source>
</evidence>
<dbReference type="EMBL" id="JBJQND010000014">
    <property type="protein sequence ID" value="KAL3855089.1"/>
    <property type="molecule type" value="Genomic_DNA"/>
</dbReference>
<feature type="non-terminal residue" evidence="1">
    <location>
        <position position="1"/>
    </location>
</feature>
<proteinExistence type="predicted"/>
<comment type="caution">
    <text evidence="1">The sequence shown here is derived from an EMBL/GenBank/DDBJ whole genome shotgun (WGS) entry which is preliminary data.</text>
</comment>
<organism evidence="1 2">
    <name type="scientific">Sinanodonta woodiana</name>
    <name type="common">Chinese pond mussel</name>
    <name type="synonym">Anodonta woodiana</name>
    <dbReference type="NCBI Taxonomy" id="1069815"/>
    <lineage>
        <taxon>Eukaryota</taxon>
        <taxon>Metazoa</taxon>
        <taxon>Spiralia</taxon>
        <taxon>Lophotrochozoa</taxon>
        <taxon>Mollusca</taxon>
        <taxon>Bivalvia</taxon>
        <taxon>Autobranchia</taxon>
        <taxon>Heteroconchia</taxon>
        <taxon>Palaeoheterodonta</taxon>
        <taxon>Unionida</taxon>
        <taxon>Unionoidea</taxon>
        <taxon>Unionidae</taxon>
        <taxon>Unioninae</taxon>
        <taxon>Sinanodonta</taxon>
    </lineage>
</organism>
<accession>A0ABD3V0B8</accession>
<sequence length="73" mass="8242">RLRDIMKFIRSLKYPSVSQSKTTLHFAGNLASRIFGDKDVEDVVDQSSNYAESVNLSLQDELNLLLQKDAVRG</sequence>
<protein>
    <submittedName>
        <fullName evidence="1">Uncharacterized protein</fullName>
    </submittedName>
</protein>
<keyword evidence="2" id="KW-1185">Reference proteome</keyword>
<gene>
    <name evidence="1" type="ORF">ACJMK2_014319</name>
</gene>
<reference evidence="1 2" key="1">
    <citation type="submission" date="2024-11" db="EMBL/GenBank/DDBJ databases">
        <title>Chromosome-level genome assembly of the freshwater bivalve Anodonta woodiana.</title>
        <authorList>
            <person name="Chen X."/>
        </authorList>
    </citation>
    <scope>NUCLEOTIDE SEQUENCE [LARGE SCALE GENOMIC DNA]</scope>
    <source>
        <strain evidence="1">MN2024</strain>
        <tissue evidence="1">Gills</tissue>
    </source>
</reference>
<evidence type="ECO:0000313" key="1">
    <source>
        <dbReference type="EMBL" id="KAL3855089.1"/>
    </source>
</evidence>
<name>A0ABD3V0B8_SINWO</name>